<keyword evidence="1" id="KW-0963">Cytoplasm</keyword>
<reference evidence="9 10" key="1">
    <citation type="submission" date="2018-08" db="EMBL/GenBank/DDBJ databases">
        <title>Aphanomyces genome sequencing and annotation.</title>
        <authorList>
            <person name="Minardi D."/>
            <person name="Oidtmann B."/>
            <person name="Van Der Giezen M."/>
            <person name="Studholme D.J."/>
        </authorList>
    </citation>
    <scope>NUCLEOTIDE SEQUENCE [LARGE SCALE GENOMIC DNA]</scope>
    <source>
        <strain evidence="9 10">Yx</strain>
    </source>
</reference>
<dbReference type="InterPro" id="IPR036322">
    <property type="entry name" value="WD40_repeat_dom_sf"/>
</dbReference>
<comment type="similarity">
    <text evidence="6">Belongs to the WD repeat STRAP family.</text>
</comment>
<feature type="non-terminal residue" evidence="9">
    <location>
        <position position="1"/>
    </location>
</feature>
<dbReference type="PANTHER" id="PTHR19877">
    <property type="entry name" value="EUKARYOTIC TRANSLATION INITIATION FACTOR 3 SUBUNIT I"/>
    <property type="match status" value="1"/>
</dbReference>
<dbReference type="SMART" id="SM01388">
    <property type="entry name" value="Mob1_phocein"/>
    <property type="match status" value="1"/>
</dbReference>
<dbReference type="InterPro" id="IPR001680">
    <property type="entry name" value="WD40_rpt"/>
</dbReference>
<dbReference type="SUPFAM" id="SSF101152">
    <property type="entry name" value="Mob1/phocein"/>
    <property type="match status" value="1"/>
</dbReference>
<dbReference type="InterPro" id="IPR027525">
    <property type="entry name" value="eIF3i"/>
</dbReference>
<dbReference type="AlphaFoldDB" id="A0A397AK33"/>
<evidence type="ECO:0000256" key="4">
    <source>
        <dbReference type="ARBA" id="ARBA00022737"/>
    </source>
</evidence>
<feature type="repeat" description="WD" evidence="8">
    <location>
        <begin position="15"/>
        <end position="56"/>
    </location>
</feature>
<dbReference type="InterPro" id="IPR019775">
    <property type="entry name" value="WD40_repeat_CS"/>
</dbReference>
<dbReference type="SUPFAM" id="SSF50978">
    <property type="entry name" value="WD40 repeat-like"/>
    <property type="match status" value="1"/>
</dbReference>
<dbReference type="GO" id="GO:0002183">
    <property type="term" value="P:cytoplasmic translational initiation"/>
    <property type="evidence" value="ECO:0007669"/>
    <property type="project" value="TreeGrafter"/>
</dbReference>
<dbReference type="Proteomes" id="UP000266239">
    <property type="component" value="Unassembled WGS sequence"/>
</dbReference>
<evidence type="ECO:0000256" key="8">
    <source>
        <dbReference type="PROSITE-ProRule" id="PRU00221"/>
    </source>
</evidence>
<dbReference type="VEuPathDB" id="FungiDB:H257_00561"/>
<keyword evidence="5" id="KW-0648">Protein biosynthesis</keyword>
<evidence type="ECO:0000256" key="2">
    <source>
        <dbReference type="ARBA" id="ARBA00022540"/>
    </source>
</evidence>
<dbReference type="InterPro" id="IPR036703">
    <property type="entry name" value="MOB_kinase_act_sf"/>
</dbReference>
<dbReference type="Gene3D" id="1.20.140.30">
    <property type="entry name" value="MOB kinase activator"/>
    <property type="match status" value="1"/>
</dbReference>
<evidence type="ECO:0000256" key="3">
    <source>
        <dbReference type="ARBA" id="ARBA00022574"/>
    </source>
</evidence>
<dbReference type="GO" id="GO:0071541">
    <property type="term" value="C:eukaryotic translation initiation factor 3 complex, eIF3m"/>
    <property type="evidence" value="ECO:0007669"/>
    <property type="project" value="TreeGrafter"/>
</dbReference>
<protein>
    <recommendedName>
        <fullName evidence="7">Serine-threonine kinase receptor-associated protein</fullName>
    </recommendedName>
</protein>
<feature type="repeat" description="WD" evidence="8">
    <location>
        <begin position="195"/>
        <end position="236"/>
    </location>
</feature>
<dbReference type="GO" id="GO:0003723">
    <property type="term" value="F:RNA binding"/>
    <property type="evidence" value="ECO:0007669"/>
    <property type="project" value="TreeGrafter"/>
</dbReference>
<keyword evidence="3 8" id="KW-0853">WD repeat</keyword>
<dbReference type="VEuPathDB" id="FungiDB:H257_00562"/>
<dbReference type="Pfam" id="PF03637">
    <property type="entry name" value="Mob1_phocein"/>
    <property type="match status" value="1"/>
</dbReference>
<dbReference type="PANTHER" id="PTHR19877:SF1">
    <property type="entry name" value="EUKARYOTIC TRANSLATION INITIATION FACTOR 3 SUBUNIT I"/>
    <property type="match status" value="1"/>
</dbReference>
<accession>A0A397AK33</accession>
<feature type="repeat" description="WD" evidence="8">
    <location>
        <begin position="57"/>
        <end position="98"/>
    </location>
</feature>
<evidence type="ECO:0000256" key="1">
    <source>
        <dbReference type="ARBA" id="ARBA00022490"/>
    </source>
</evidence>
<evidence type="ECO:0000313" key="9">
    <source>
        <dbReference type="EMBL" id="RHY06674.1"/>
    </source>
</evidence>
<keyword evidence="4" id="KW-0677">Repeat</keyword>
<dbReference type="Pfam" id="PF24805">
    <property type="entry name" value="EIF3I"/>
    <property type="match status" value="1"/>
</dbReference>
<dbReference type="PROSITE" id="PS00678">
    <property type="entry name" value="WD_REPEATS_1"/>
    <property type="match status" value="1"/>
</dbReference>
<dbReference type="InterPro" id="IPR005301">
    <property type="entry name" value="MOB_kinase_act_fam"/>
</dbReference>
<dbReference type="EMBL" id="QUTA01007534">
    <property type="protein sequence ID" value="RHY06674.1"/>
    <property type="molecule type" value="Genomic_DNA"/>
</dbReference>
<dbReference type="SMART" id="SM00320">
    <property type="entry name" value="WD40"/>
    <property type="match status" value="6"/>
</dbReference>
<dbReference type="GO" id="GO:0003743">
    <property type="term" value="F:translation initiation factor activity"/>
    <property type="evidence" value="ECO:0007669"/>
    <property type="project" value="UniProtKB-KW"/>
</dbReference>
<evidence type="ECO:0000256" key="7">
    <source>
        <dbReference type="ARBA" id="ARBA00040390"/>
    </source>
</evidence>
<evidence type="ECO:0000256" key="6">
    <source>
        <dbReference type="ARBA" id="ARBA00038394"/>
    </source>
</evidence>
<keyword evidence="2" id="KW-0396">Initiation factor</keyword>
<name>A0A397AK33_APHAT</name>
<evidence type="ECO:0000313" key="10">
    <source>
        <dbReference type="Proteomes" id="UP000266239"/>
    </source>
</evidence>
<comment type="caution">
    <text evidence="9">The sequence shown here is derived from an EMBL/GenBank/DDBJ whole genome shotgun (WGS) entry which is preliminary data.</text>
</comment>
<dbReference type="PROSITE" id="PS50082">
    <property type="entry name" value="WD_REPEATS_2"/>
    <property type="match status" value="4"/>
</dbReference>
<dbReference type="CDD" id="cd00200">
    <property type="entry name" value="WD40"/>
    <property type="match status" value="1"/>
</dbReference>
<proteinExistence type="inferred from homology"/>
<dbReference type="Gene3D" id="2.130.10.10">
    <property type="entry name" value="YVTN repeat-like/Quinoprotein amine dehydrogenase"/>
    <property type="match status" value="1"/>
</dbReference>
<sequence>YSCPEDLSVMQPILLKGHSRSITMIKHNREGDLLVTCAKDHVPSLWYSHNGERIGTFHGHTGAVWACDISYNSEYLLTAAADASVKLWDLQTGKELFSFTHTGSARSVNFSLGDKSFVSVADQFGDHPATVFVYDLAQNGEKQSSQPRLSITKHGHQGRVTGAYWTALNEAIITTGEDGYVKLFNPETGALISETKVHNGVITNLAFNKDKTLGITSSKDNTAKLIDLDAMQVLKTYETDRPVNSASISPTKEHVVLGGGQEAMTVTVTAGRAGKFEARFFHQVFEEEFARVKGHFGPINSITFHPDGKSYSSGAEDGYQEGTTMSVVGKNIAGTRSADFFQWADKDIDDKLFNGPFQAEQRIQREIRLNSRNLKSIYDVPDDMDVFIWQYEHLRQVVKELNILVALLDGACTKQSCTIMKATDDWVFLCAAHKQPKECCAFDYIMHTLDNANQLLTSSRIFPSRVSINRDATQYFQSVARRLYRVFSHTFFHHPDVFQHFETSTFLCHRFVYFSIQFNLIPKNLLIIPDMGY</sequence>
<dbReference type="InterPro" id="IPR015943">
    <property type="entry name" value="WD40/YVTN_repeat-like_dom_sf"/>
</dbReference>
<gene>
    <name evidence="9" type="ORF">DYB25_000097</name>
</gene>
<evidence type="ECO:0000256" key="5">
    <source>
        <dbReference type="ARBA" id="ARBA00022917"/>
    </source>
</evidence>
<feature type="repeat" description="WD" evidence="8">
    <location>
        <begin position="153"/>
        <end position="194"/>
    </location>
</feature>
<dbReference type="PROSITE" id="PS50294">
    <property type="entry name" value="WD_REPEATS_REGION"/>
    <property type="match status" value="1"/>
</dbReference>
<organism evidence="9 10">
    <name type="scientific">Aphanomyces astaci</name>
    <name type="common">Crayfish plague agent</name>
    <dbReference type="NCBI Taxonomy" id="112090"/>
    <lineage>
        <taxon>Eukaryota</taxon>
        <taxon>Sar</taxon>
        <taxon>Stramenopiles</taxon>
        <taxon>Oomycota</taxon>
        <taxon>Saprolegniomycetes</taxon>
        <taxon>Saprolegniales</taxon>
        <taxon>Verrucalvaceae</taxon>
        <taxon>Aphanomyces</taxon>
    </lineage>
</organism>
<dbReference type="HAMAP" id="MF_03008">
    <property type="entry name" value="eIF3i"/>
    <property type="match status" value="1"/>
</dbReference>